<gene>
    <name evidence="1" type="ORF">S01H1_30836</name>
</gene>
<evidence type="ECO:0008006" key="2">
    <source>
        <dbReference type="Google" id="ProtNLM"/>
    </source>
</evidence>
<organism evidence="1">
    <name type="scientific">marine sediment metagenome</name>
    <dbReference type="NCBI Taxonomy" id="412755"/>
    <lineage>
        <taxon>unclassified sequences</taxon>
        <taxon>metagenomes</taxon>
        <taxon>ecological metagenomes</taxon>
    </lineage>
</organism>
<sequence length="119" mass="13547">MPIIKIIGADKMEFNDNDITTFENEIKKAIVDIKELEITEDHVVIYFMGPKNHRVISVEIQVFSHTGTGKERPTSAMQQMSDAICDSLVKLCGRVKEKIIVQPFISNPEKTGLAEWERK</sequence>
<dbReference type="AlphaFoldDB" id="X0THA5"/>
<name>X0THA5_9ZZZZ</name>
<protein>
    <recommendedName>
        <fullName evidence="2">4-oxalocrotonate tautomerase domain-containing protein</fullName>
    </recommendedName>
</protein>
<evidence type="ECO:0000313" key="1">
    <source>
        <dbReference type="EMBL" id="GAF86676.1"/>
    </source>
</evidence>
<accession>X0THA5</accession>
<reference evidence="1" key="1">
    <citation type="journal article" date="2014" name="Front. Microbiol.">
        <title>High frequency of phylogenetically diverse reductive dehalogenase-homologous genes in deep subseafloor sedimentary metagenomes.</title>
        <authorList>
            <person name="Kawai M."/>
            <person name="Futagami T."/>
            <person name="Toyoda A."/>
            <person name="Takaki Y."/>
            <person name="Nishi S."/>
            <person name="Hori S."/>
            <person name="Arai W."/>
            <person name="Tsubouchi T."/>
            <person name="Morono Y."/>
            <person name="Uchiyama I."/>
            <person name="Ito T."/>
            <person name="Fujiyama A."/>
            <person name="Inagaki F."/>
            <person name="Takami H."/>
        </authorList>
    </citation>
    <scope>NUCLEOTIDE SEQUENCE</scope>
    <source>
        <strain evidence="1">Expedition CK06-06</strain>
    </source>
</reference>
<proteinExistence type="predicted"/>
<comment type="caution">
    <text evidence="1">The sequence shown here is derived from an EMBL/GenBank/DDBJ whole genome shotgun (WGS) entry which is preliminary data.</text>
</comment>
<dbReference type="EMBL" id="BARS01018999">
    <property type="protein sequence ID" value="GAF86676.1"/>
    <property type="molecule type" value="Genomic_DNA"/>
</dbReference>